<evidence type="ECO:0000256" key="2">
    <source>
        <dbReference type="SAM" id="SignalP"/>
    </source>
</evidence>
<dbReference type="RefSeq" id="WP_172174066.1">
    <property type="nucleotide sequence ID" value="NZ_CASGIA010000013.1"/>
</dbReference>
<comment type="caution">
    <text evidence="3">The sequence shown here is derived from an EMBL/GenBank/DDBJ whole genome shotgun (WGS) entry which is preliminary data.</text>
</comment>
<organism evidence="3 4">
    <name type="scientific">Xylanibacter rodentium</name>
    <dbReference type="NCBI Taxonomy" id="2736289"/>
    <lineage>
        <taxon>Bacteria</taxon>
        <taxon>Pseudomonadati</taxon>
        <taxon>Bacteroidota</taxon>
        <taxon>Bacteroidia</taxon>
        <taxon>Bacteroidales</taxon>
        <taxon>Prevotellaceae</taxon>
        <taxon>Xylanibacter</taxon>
    </lineage>
</organism>
<proteinExistence type="predicted"/>
<gene>
    <name evidence="3" type="ORF">HPS55_10315</name>
</gene>
<evidence type="ECO:0000313" key="3">
    <source>
        <dbReference type="EMBL" id="NPE14707.1"/>
    </source>
</evidence>
<keyword evidence="2" id="KW-0732">Signal</keyword>
<keyword evidence="4" id="KW-1185">Reference proteome</keyword>
<dbReference type="GeneID" id="82158158"/>
<feature type="chain" id="PRO_5046129003" description="Glycine zipper domain-containing protein" evidence="2">
    <location>
        <begin position="22"/>
        <end position="290"/>
    </location>
</feature>
<dbReference type="EMBL" id="JABKKE010000017">
    <property type="protein sequence ID" value="NPE14707.1"/>
    <property type="molecule type" value="Genomic_DNA"/>
</dbReference>
<evidence type="ECO:0000256" key="1">
    <source>
        <dbReference type="SAM" id="MobiDB-lite"/>
    </source>
</evidence>
<reference evidence="3 4" key="1">
    <citation type="submission" date="2020-05" db="EMBL/GenBank/DDBJ databases">
        <title>Distinct polysaccharide utilization as determinants for interspecies competition between intestinal Prevotella spp.</title>
        <authorList>
            <person name="Galvez E.J.C."/>
            <person name="Iljazovic A."/>
            <person name="Strowig T."/>
        </authorList>
    </citation>
    <scope>NUCLEOTIDE SEQUENCE [LARGE SCALE GENOMIC DNA]</scope>
    <source>
        <strain evidence="3 4">PROD</strain>
    </source>
</reference>
<sequence>MRKGFVSAVCLLLVVSSCSTTEQGANAGAMFGSIIGSAIGGISGGYRGSDIGTLVGMAGGAAVGAAIGHASEKAREEKYDAYRREREERAARREHRGYDSSAGVVYSGDDSGFDPSNSGDDRIIFEPAPSSSGCGYPVAADSIHISSESIAHHPSVSLGQLQDMRHDGNCDNDLQIEIRNVGFSDADGDGAISRGEECRVAFEIMNRSSVPVYDIVPFVTDTTANRHIVISPSVRVESIAPGRGVRYSAAVVADKKLKDGGIVLKVGAARGSDSVTIQSVDINVSTRKEP</sequence>
<feature type="signal peptide" evidence="2">
    <location>
        <begin position="1"/>
        <end position="21"/>
    </location>
</feature>
<evidence type="ECO:0008006" key="5">
    <source>
        <dbReference type="Google" id="ProtNLM"/>
    </source>
</evidence>
<name>A0ABX2AVC3_9BACT</name>
<feature type="region of interest" description="Disordered" evidence="1">
    <location>
        <begin position="86"/>
        <end position="122"/>
    </location>
</feature>
<protein>
    <recommendedName>
        <fullName evidence="5">Glycine zipper domain-containing protein</fullName>
    </recommendedName>
</protein>
<accession>A0ABX2AVC3</accession>
<dbReference type="PROSITE" id="PS51257">
    <property type="entry name" value="PROKAR_LIPOPROTEIN"/>
    <property type="match status" value="1"/>
</dbReference>
<dbReference type="Proteomes" id="UP001193734">
    <property type="component" value="Unassembled WGS sequence"/>
</dbReference>
<evidence type="ECO:0000313" key="4">
    <source>
        <dbReference type="Proteomes" id="UP001193734"/>
    </source>
</evidence>